<keyword evidence="7 9" id="KW-0819">tRNA processing</keyword>
<evidence type="ECO:0000256" key="3">
    <source>
        <dbReference type="ARBA" id="ARBA00022490"/>
    </source>
</evidence>
<evidence type="ECO:0000313" key="11">
    <source>
        <dbReference type="Proteomes" id="UP000228934"/>
    </source>
</evidence>
<keyword evidence="5 9" id="KW-0808">Transferase</keyword>
<reference evidence="11" key="1">
    <citation type="journal article" date="2017" name="Nat. Commun.">
        <title>The North American bullfrog draft genome provides insight into hormonal regulation of long noncoding RNA.</title>
        <authorList>
            <person name="Hammond S.A."/>
            <person name="Warren R.L."/>
            <person name="Vandervalk B.P."/>
            <person name="Kucuk E."/>
            <person name="Khan H."/>
            <person name="Gibb E.A."/>
            <person name="Pandoh P."/>
            <person name="Kirk H."/>
            <person name="Zhao Y."/>
            <person name="Jones M."/>
            <person name="Mungall A.J."/>
            <person name="Coope R."/>
            <person name="Pleasance S."/>
            <person name="Moore R.A."/>
            <person name="Holt R.A."/>
            <person name="Round J.M."/>
            <person name="Ohora S."/>
            <person name="Walle B.V."/>
            <person name="Veldhoen N."/>
            <person name="Helbing C.C."/>
            <person name="Birol I."/>
        </authorList>
    </citation>
    <scope>NUCLEOTIDE SEQUENCE [LARGE SCALE GENOMIC DNA]</scope>
</reference>
<name>A0A2G9RYR7_AQUCT</name>
<keyword evidence="3 9" id="KW-0963">Cytoplasm</keyword>
<dbReference type="Pfam" id="PF07757">
    <property type="entry name" value="AdoMet_MTase"/>
    <property type="match status" value="1"/>
</dbReference>
<dbReference type="GO" id="GO:0141101">
    <property type="term" value="F:tRNA(Ser) (uridine(44)-2'-O-)-methyltransferase activity"/>
    <property type="evidence" value="ECO:0007669"/>
    <property type="project" value="UniProtKB-EC"/>
</dbReference>
<evidence type="ECO:0000256" key="7">
    <source>
        <dbReference type="ARBA" id="ARBA00022694"/>
    </source>
</evidence>
<comment type="catalytic activity">
    <reaction evidence="8 9">
        <text>uridine(44) in tRNA(Ser) + S-adenosyl-L-methionine = 2'-O-methyluridine(44) in tRNA(Ser) + S-adenosyl-L-homocysteine + H(+)</text>
        <dbReference type="Rhea" id="RHEA:43100"/>
        <dbReference type="Rhea" id="RHEA-COMP:10339"/>
        <dbReference type="Rhea" id="RHEA-COMP:10340"/>
        <dbReference type="ChEBI" id="CHEBI:15378"/>
        <dbReference type="ChEBI" id="CHEBI:57856"/>
        <dbReference type="ChEBI" id="CHEBI:59789"/>
        <dbReference type="ChEBI" id="CHEBI:65315"/>
        <dbReference type="ChEBI" id="CHEBI:74478"/>
        <dbReference type="EC" id="2.1.1.211"/>
    </reaction>
</comment>
<evidence type="ECO:0000256" key="1">
    <source>
        <dbReference type="ARBA" id="ARBA00004496"/>
    </source>
</evidence>
<keyword evidence="6 9" id="KW-0949">S-adenosyl-L-methionine</keyword>
<organism evidence="10 11">
    <name type="scientific">Aquarana catesbeiana</name>
    <name type="common">American bullfrog</name>
    <name type="synonym">Rana catesbeiana</name>
    <dbReference type="NCBI Taxonomy" id="8400"/>
    <lineage>
        <taxon>Eukaryota</taxon>
        <taxon>Metazoa</taxon>
        <taxon>Chordata</taxon>
        <taxon>Craniata</taxon>
        <taxon>Vertebrata</taxon>
        <taxon>Euteleostomi</taxon>
        <taxon>Amphibia</taxon>
        <taxon>Batrachia</taxon>
        <taxon>Anura</taxon>
        <taxon>Neobatrachia</taxon>
        <taxon>Ranoidea</taxon>
        <taxon>Ranidae</taxon>
        <taxon>Aquarana</taxon>
    </lineage>
</organism>
<dbReference type="AlphaFoldDB" id="A0A2G9RYR7"/>
<keyword evidence="4 9" id="KW-0489">Methyltransferase</keyword>
<dbReference type="Proteomes" id="UP000228934">
    <property type="component" value="Unassembled WGS sequence"/>
</dbReference>
<evidence type="ECO:0000256" key="4">
    <source>
        <dbReference type="ARBA" id="ARBA00022603"/>
    </source>
</evidence>
<evidence type="ECO:0000256" key="5">
    <source>
        <dbReference type="ARBA" id="ARBA00022679"/>
    </source>
</evidence>
<comment type="subcellular location">
    <subcellularLocation>
        <location evidence="1 9">Cytoplasm</location>
    </subcellularLocation>
</comment>
<dbReference type="OrthoDB" id="10047021at2759"/>
<comment type="function">
    <text evidence="9">Adenosyl-L-methionine (AdoMet)-dependent tRNA (uracil-O(2)-)-methyltransferase.</text>
</comment>
<dbReference type="PANTHER" id="PTHR21210:SF0">
    <property type="entry name" value="TRNA (URACIL-O(2)-)-METHYLTRANSFERASE-RELATED"/>
    <property type="match status" value="1"/>
</dbReference>
<dbReference type="EMBL" id="KV929378">
    <property type="protein sequence ID" value="PIO33049.1"/>
    <property type="molecule type" value="Genomic_DNA"/>
</dbReference>
<proteinExistence type="inferred from homology"/>
<dbReference type="InterPro" id="IPR011671">
    <property type="entry name" value="tRNA_uracil_MeTrfase"/>
</dbReference>
<accession>A0A2G9RYR7</accession>
<protein>
    <recommendedName>
        <fullName evidence="9">tRNA (uracil-O(2)-)-methyltransferase</fullName>
        <ecNumber evidence="9">2.1.1.211</ecNumber>
    </recommendedName>
</protein>
<evidence type="ECO:0000256" key="6">
    <source>
        <dbReference type="ARBA" id="ARBA00022691"/>
    </source>
</evidence>
<evidence type="ECO:0000313" key="10">
    <source>
        <dbReference type="EMBL" id="PIO33049.1"/>
    </source>
</evidence>
<sequence>MHAMPIVTTGGCQEHIPCHADVGLSVLTLHSVSSWLQVWPEVTDPEKFVYEDVAISTYLLVSRYVLWEEERFVNNSKKKQSFIDLGCGNGLLVHILSNEGECAITPSDEHLFPDADWIIGNHSDELTPWLPVIAAR</sequence>
<dbReference type="GO" id="GO:0030488">
    <property type="term" value="P:tRNA methylation"/>
    <property type="evidence" value="ECO:0007669"/>
    <property type="project" value="UniProtKB-UniRule"/>
</dbReference>
<gene>
    <name evidence="10" type="ORF">AB205_0055330</name>
</gene>
<evidence type="ECO:0000256" key="9">
    <source>
        <dbReference type="RuleBase" id="RU368004"/>
    </source>
</evidence>
<evidence type="ECO:0000256" key="2">
    <source>
        <dbReference type="ARBA" id="ARBA00009056"/>
    </source>
</evidence>
<keyword evidence="11" id="KW-1185">Reference proteome</keyword>
<dbReference type="PANTHER" id="PTHR21210">
    <property type="entry name" value="TRNA (URACIL-O(2)-)-METHYLTRANSFERASE-RELATED"/>
    <property type="match status" value="1"/>
</dbReference>
<evidence type="ECO:0000256" key="8">
    <source>
        <dbReference type="ARBA" id="ARBA00047957"/>
    </source>
</evidence>
<dbReference type="EC" id="2.1.1.211" evidence="9"/>
<comment type="similarity">
    <text evidence="2 9">Belongs to the TRM44 family.</text>
</comment>
<dbReference type="GO" id="GO:0005737">
    <property type="term" value="C:cytoplasm"/>
    <property type="evidence" value="ECO:0007669"/>
    <property type="project" value="UniProtKB-SubCell"/>
</dbReference>